<evidence type="ECO:0000256" key="4">
    <source>
        <dbReference type="ARBA" id="ARBA00009894"/>
    </source>
</evidence>
<evidence type="ECO:0000256" key="9">
    <source>
        <dbReference type="ARBA" id="ARBA00023277"/>
    </source>
</evidence>
<evidence type="ECO:0000313" key="12">
    <source>
        <dbReference type="EMBL" id="BAP58816.1"/>
    </source>
</evidence>
<dbReference type="RefSeq" id="WP_041063392.1">
    <property type="nucleotide sequence ID" value="NZ_AP014521.1"/>
</dbReference>
<evidence type="ECO:0000256" key="1">
    <source>
        <dbReference type="ARBA" id="ARBA00000348"/>
    </source>
</evidence>
<dbReference type="KEGG" id="sbw:TGUWTKB_5920"/>
<accession>A0A090BWL5</accession>
<comment type="function">
    <text evidence="2 10">Catalyzes the isomerization of sedoheptulose 7-phosphate in D-glycero-D-manno-heptose 7-phosphate.</text>
</comment>
<dbReference type="GO" id="GO:2001061">
    <property type="term" value="P:D-glycero-D-manno-heptose 7-phosphate biosynthetic process"/>
    <property type="evidence" value="ECO:0007669"/>
    <property type="project" value="UniProtKB-UniPathway"/>
</dbReference>
<dbReference type="InterPro" id="IPR046348">
    <property type="entry name" value="SIS_dom_sf"/>
</dbReference>
<organism evidence="12 13">
    <name type="scientific">Candidatus Tachikawaea gelatinosa</name>
    <dbReference type="NCBI Taxonomy" id="1410383"/>
    <lineage>
        <taxon>Bacteria</taxon>
        <taxon>Pseudomonadati</taxon>
        <taxon>Pseudomonadota</taxon>
        <taxon>Gammaproteobacteria</taxon>
        <taxon>Enterobacterales</taxon>
        <taxon>Enterobacteriaceae</taxon>
        <taxon>Candidatus Tachikawaea</taxon>
    </lineage>
</organism>
<keyword evidence="8 10" id="KW-0413">Isomerase</keyword>
<dbReference type="InterPro" id="IPR050099">
    <property type="entry name" value="SIS_GmhA/DiaA_subfam"/>
</dbReference>
<feature type="binding site" evidence="10">
    <location>
        <position position="172"/>
    </location>
    <ligand>
        <name>substrate</name>
    </ligand>
</feature>
<evidence type="ECO:0000256" key="6">
    <source>
        <dbReference type="ARBA" id="ARBA00022723"/>
    </source>
</evidence>
<dbReference type="PANTHER" id="PTHR30390:SF7">
    <property type="entry name" value="PHOSPHOHEPTOSE ISOMERASE"/>
    <property type="match status" value="1"/>
</dbReference>
<keyword evidence="9 10" id="KW-0119">Carbohydrate metabolism</keyword>
<keyword evidence="5 10" id="KW-0963">Cytoplasm</keyword>
<dbReference type="PANTHER" id="PTHR30390">
    <property type="entry name" value="SEDOHEPTULOSE 7-PHOSPHATE ISOMERASE / DNAA INITIATOR-ASSOCIATING FACTOR FOR REPLICATION INITIATION"/>
    <property type="match status" value="1"/>
</dbReference>
<proteinExistence type="inferred from homology"/>
<dbReference type="HOGENOM" id="CLU_080999_4_0_6"/>
<gene>
    <name evidence="12" type="primary">lpcA</name>
    <name evidence="10" type="synonym">gmhA</name>
    <name evidence="12" type="ORF">TGUWTKB_5920</name>
</gene>
<dbReference type="UniPathway" id="UPA00958"/>
<dbReference type="GO" id="GO:0005737">
    <property type="term" value="C:cytoplasm"/>
    <property type="evidence" value="ECO:0007669"/>
    <property type="project" value="UniProtKB-SubCell"/>
</dbReference>
<protein>
    <recommendedName>
        <fullName evidence="10">Phosphoheptose isomerase</fullName>
        <ecNumber evidence="10">5.3.1.28</ecNumber>
    </recommendedName>
    <alternativeName>
        <fullName evidence="10">Sedoheptulose 7-phosphate isomerase</fullName>
    </alternativeName>
</protein>
<feature type="binding site" evidence="10">
    <location>
        <position position="65"/>
    </location>
    <ligand>
        <name>substrate</name>
    </ligand>
</feature>
<keyword evidence="7 10" id="KW-0862">Zinc</keyword>
<evidence type="ECO:0000256" key="2">
    <source>
        <dbReference type="ARBA" id="ARBA00003172"/>
    </source>
</evidence>
<dbReference type="EC" id="5.3.1.28" evidence="10"/>
<dbReference type="EMBL" id="AP014521">
    <property type="protein sequence ID" value="BAP58816.1"/>
    <property type="molecule type" value="Genomic_DNA"/>
</dbReference>
<feature type="binding site" evidence="10">
    <location>
        <position position="124"/>
    </location>
    <ligand>
        <name>substrate</name>
    </ligand>
</feature>
<dbReference type="OrthoDB" id="9810929at2"/>
<evidence type="ECO:0000256" key="8">
    <source>
        <dbReference type="ARBA" id="ARBA00023235"/>
    </source>
</evidence>
<evidence type="ECO:0000256" key="7">
    <source>
        <dbReference type="ARBA" id="ARBA00022833"/>
    </source>
</evidence>
<evidence type="ECO:0000256" key="3">
    <source>
        <dbReference type="ARBA" id="ARBA00004496"/>
    </source>
</evidence>
<dbReference type="STRING" id="1410383.TGUWTKB_5920"/>
<dbReference type="AlphaFoldDB" id="A0A090BWL5"/>
<feature type="binding site" evidence="10">
    <location>
        <position position="172"/>
    </location>
    <ligand>
        <name>Zn(2+)</name>
        <dbReference type="ChEBI" id="CHEBI:29105"/>
    </ligand>
</feature>
<dbReference type="GO" id="GO:0009244">
    <property type="term" value="P:lipopolysaccharide core region biosynthetic process"/>
    <property type="evidence" value="ECO:0007669"/>
    <property type="project" value="UniProtKB-UniPathway"/>
</dbReference>
<dbReference type="NCBIfam" id="NF001628">
    <property type="entry name" value="PRK00414.1"/>
    <property type="match status" value="1"/>
</dbReference>
<feature type="binding site" evidence="10">
    <location>
        <begin position="52"/>
        <end position="54"/>
    </location>
    <ligand>
        <name>substrate</name>
    </ligand>
</feature>
<comment type="subunit">
    <text evidence="10">Homotetramer.</text>
</comment>
<comment type="similarity">
    <text evidence="4 10">Belongs to the SIS family. GmhA subfamily.</text>
</comment>
<keyword evidence="13" id="KW-1185">Reference proteome</keyword>
<comment type="catalytic activity">
    <reaction evidence="1 10">
        <text>2 D-sedoheptulose 7-phosphate = D-glycero-alpha-D-manno-heptose 7-phosphate + D-glycero-beta-D-manno-heptose 7-phosphate</text>
        <dbReference type="Rhea" id="RHEA:27489"/>
        <dbReference type="ChEBI" id="CHEBI:57483"/>
        <dbReference type="ChEBI" id="CHEBI:60203"/>
        <dbReference type="ChEBI" id="CHEBI:60204"/>
        <dbReference type="EC" id="5.3.1.28"/>
    </reaction>
</comment>
<dbReference type="GO" id="GO:0008968">
    <property type="term" value="F:D-sedoheptulose 7-phosphate isomerase activity"/>
    <property type="evidence" value="ECO:0007669"/>
    <property type="project" value="UniProtKB-UniRule"/>
</dbReference>
<reference evidence="13" key="1">
    <citation type="submission" date="2013-11" db="EMBL/GenBank/DDBJ databases">
        <title>Symbiont-containing voluminous jelly as an extraordinary maternal gift for overwintering insect nymphs.</title>
        <authorList>
            <person name="Kaiwa N."/>
            <person name="Hosokawa T."/>
            <person name="Nikoh N."/>
            <person name="Meng X.Y."/>
            <person name="Tanahashi M."/>
            <person name="Moriyama M."/>
            <person name="Maeda T."/>
            <person name="Yamaguchi K."/>
            <person name="Shigenobu S."/>
            <person name="Ito M."/>
            <person name="Fukatsu T."/>
        </authorList>
    </citation>
    <scope>NUCLEOTIDE SEQUENCE [LARGE SCALE GENOMIC DNA]</scope>
    <source>
        <strain evidence="13">UwTKB</strain>
    </source>
</reference>
<evidence type="ECO:0000256" key="5">
    <source>
        <dbReference type="ARBA" id="ARBA00022490"/>
    </source>
</evidence>
<dbReference type="Gene3D" id="3.40.50.10490">
    <property type="entry name" value="Glucose-6-phosphate isomerase like protein, domain 1"/>
    <property type="match status" value="1"/>
</dbReference>
<evidence type="ECO:0000256" key="10">
    <source>
        <dbReference type="HAMAP-Rule" id="MF_00067"/>
    </source>
</evidence>
<keyword evidence="6 10" id="KW-0479">Metal-binding</keyword>
<sequence>MYQNIIYAELQESQELINDFIKKKENIYAIQNSAILIAKSFNKGGKIISCGNGGSHCDAMHFTEELMGKYRKKRVGYPAIVISDPSYISCVSNDFGYQYVFSHYIEAIGKPQDILLIFSTSGNSVNLLHAIQEAKKIGMKIISLNGNTGGKIKGKSDIEICIPHLRYSDRIQEMHIKIVHIIVLLIEKEMTKNLKQTK</sequence>
<dbReference type="SUPFAM" id="SSF53697">
    <property type="entry name" value="SIS domain"/>
    <property type="match status" value="1"/>
</dbReference>
<dbReference type="InterPro" id="IPR001347">
    <property type="entry name" value="SIS_dom"/>
</dbReference>
<dbReference type="Pfam" id="PF13580">
    <property type="entry name" value="SIS_2"/>
    <property type="match status" value="1"/>
</dbReference>
<feature type="binding site" evidence="10">
    <location>
        <position position="65"/>
    </location>
    <ligand>
        <name>Zn(2+)</name>
        <dbReference type="ChEBI" id="CHEBI:29105"/>
    </ligand>
</feature>
<feature type="domain" description="SIS" evidence="11">
    <location>
        <begin position="37"/>
        <end position="195"/>
    </location>
</feature>
<comment type="miscellaneous">
    <text evidence="10">The reaction produces a racemic mixture of D-glycero-alpha-D-manno-heptose 7-phosphate and D-glycero-beta-D-manno-heptose 7-phosphate.</text>
</comment>
<feature type="binding site" evidence="10">
    <location>
        <begin position="119"/>
        <end position="121"/>
    </location>
    <ligand>
        <name>substrate</name>
    </ligand>
</feature>
<dbReference type="CDD" id="cd05006">
    <property type="entry name" value="SIS_GmhA"/>
    <property type="match status" value="1"/>
</dbReference>
<evidence type="ECO:0000313" key="13">
    <source>
        <dbReference type="Proteomes" id="UP000031627"/>
    </source>
</evidence>
<dbReference type="Proteomes" id="UP000031627">
    <property type="component" value="Chromosome"/>
</dbReference>
<dbReference type="GO" id="GO:0097367">
    <property type="term" value="F:carbohydrate derivative binding"/>
    <property type="evidence" value="ECO:0007669"/>
    <property type="project" value="InterPro"/>
</dbReference>
<feature type="binding site" evidence="10">
    <location>
        <begin position="93"/>
        <end position="94"/>
    </location>
    <ligand>
        <name>substrate</name>
    </ligand>
</feature>
<dbReference type="GO" id="GO:0008270">
    <property type="term" value="F:zinc ion binding"/>
    <property type="evidence" value="ECO:0007669"/>
    <property type="project" value="UniProtKB-UniRule"/>
</dbReference>
<feature type="binding site" evidence="10">
    <location>
        <position position="61"/>
    </location>
    <ligand>
        <name>Zn(2+)</name>
        <dbReference type="ChEBI" id="CHEBI:29105"/>
    </ligand>
</feature>
<dbReference type="InterPro" id="IPR004515">
    <property type="entry name" value="Phosphoheptose_Isoase"/>
</dbReference>
<dbReference type="InterPro" id="IPR035461">
    <property type="entry name" value="GmhA/DiaA"/>
</dbReference>
<comment type="cofactor">
    <cofactor evidence="10">
        <name>Zn(2+)</name>
        <dbReference type="ChEBI" id="CHEBI:29105"/>
    </cofactor>
    <text evidence="10">Binds 1 zinc ion per subunit.</text>
</comment>
<dbReference type="HAMAP" id="MF_00067">
    <property type="entry name" value="GmhA"/>
    <property type="match status" value="1"/>
</dbReference>
<name>A0A090BWL5_9ENTR</name>
<feature type="binding site" evidence="10">
    <location>
        <position position="180"/>
    </location>
    <ligand>
        <name>Zn(2+)</name>
        <dbReference type="ChEBI" id="CHEBI:29105"/>
    </ligand>
</feature>
<dbReference type="UniPathway" id="UPA00041">
    <property type="reaction ID" value="UER00436"/>
</dbReference>
<reference evidence="12 13" key="2">
    <citation type="journal article" date="2014" name="Curr. Biol.">
        <title>Symbiont-Supplemented Maternal Investment Underpinning Host's Ecological Adaptation.</title>
        <authorList>
            <person name="Kaiwa N."/>
            <person name="Hosokawa T."/>
            <person name="Nikoh N."/>
            <person name="Tanahashi M."/>
            <person name="Moriyama M."/>
            <person name="Meng X.Y."/>
            <person name="Maeda T."/>
            <person name="Yamaguchi K."/>
            <person name="Shigenobu S."/>
            <person name="Ito M."/>
            <person name="Fukatsu T."/>
        </authorList>
    </citation>
    <scope>NUCLEOTIDE SEQUENCE [LARGE SCALE GENOMIC DNA]</scope>
    <source>
        <strain evidence="12 13">UwTKB</strain>
    </source>
</reference>
<dbReference type="PROSITE" id="PS51464">
    <property type="entry name" value="SIS"/>
    <property type="match status" value="1"/>
</dbReference>
<comment type="subcellular location">
    <subcellularLocation>
        <location evidence="3 10">Cytoplasm</location>
    </subcellularLocation>
</comment>
<evidence type="ECO:0000259" key="11">
    <source>
        <dbReference type="PROSITE" id="PS51464"/>
    </source>
</evidence>
<dbReference type="NCBIfam" id="TIGR00441">
    <property type="entry name" value="gmhA"/>
    <property type="match status" value="1"/>
</dbReference>
<comment type="pathway">
    <text evidence="10">Carbohydrate biosynthesis; D-glycero-D-manno-heptose 7-phosphate biosynthesis; D-glycero-alpha-D-manno-heptose 7-phosphate and D-glycero-beta-D-manno-heptose 7-phosphate from sedoheptulose 7-phosphate: step 1/1.</text>
</comment>